<dbReference type="PANTHER" id="PTHR31310:SF7">
    <property type="entry name" value="PA-PHOSPHATASE RELATED-FAMILY PROTEIN DDB_G0268928"/>
    <property type="match status" value="1"/>
</dbReference>
<comment type="caution">
    <text evidence="7">The sequence shown here is derived from an EMBL/GenBank/DDBJ whole genome shotgun (WGS) entry which is preliminary data.</text>
</comment>
<evidence type="ECO:0000256" key="1">
    <source>
        <dbReference type="ARBA" id="ARBA00004141"/>
    </source>
</evidence>
<name>A0A919MIB8_9ACTN</name>
<feature type="transmembrane region" description="Helical" evidence="5">
    <location>
        <begin position="176"/>
        <end position="197"/>
    </location>
</feature>
<evidence type="ECO:0000313" key="8">
    <source>
        <dbReference type="Proteomes" id="UP000598174"/>
    </source>
</evidence>
<comment type="subcellular location">
    <subcellularLocation>
        <location evidence="1">Membrane</location>
        <topology evidence="1">Multi-pass membrane protein</topology>
    </subcellularLocation>
</comment>
<organism evidence="7 8">
    <name type="scientific">Paractinoplanes ferrugineus</name>
    <dbReference type="NCBI Taxonomy" id="113564"/>
    <lineage>
        <taxon>Bacteria</taxon>
        <taxon>Bacillati</taxon>
        <taxon>Actinomycetota</taxon>
        <taxon>Actinomycetes</taxon>
        <taxon>Micromonosporales</taxon>
        <taxon>Micromonosporaceae</taxon>
        <taxon>Paractinoplanes</taxon>
    </lineage>
</organism>
<dbReference type="RefSeq" id="WP_203822194.1">
    <property type="nucleotide sequence ID" value="NZ_BAAABP010000030.1"/>
</dbReference>
<feature type="transmembrane region" description="Helical" evidence="5">
    <location>
        <begin position="124"/>
        <end position="142"/>
    </location>
</feature>
<dbReference type="Proteomes" id="UP000598174">
    <property type="component" value="Unassembled WGS sequence"/>
</dbReference>
<dbReference type="EMBL" id="BOMM01000073">
    <property type="protein sequence ID" value="GIE15844.1"/>
    <property type="molecule type" value="Genomic_DNA"/>
</dbReference>
<dbReference type="InterPro" id="IPR026841">
    <property type="entry name" value="Aur1/Ipt1"/>
</dbReference>
<evidence type="ECO:0000313" key="7">
    <source>
        <dbReference type="EMBL" id="GIE15844.1"/>
    </source>
</evidence>
<dbReference type="AlphaFoldDB" id="A0A919MIB8"/>
<evidence type="ECO:0000256" key="3">
    <source>
        <dbReference type="ARBA" id="ARBA00022989"/>
    </source>
</evidence>
<keyword evidence="8" id="KW-1185">Reference proteome</keyword>
<evidence type="ECO:0000256" key="4">
    <source>
        <dbReference type="ARBA" id="ARBA00023136"/>
    </source>
</evidence>
<proteinExistence type="predicted"/>
<feature type="transmembrane region" description="Helical" evidence="5">
    <location>
        <begin position="94"/>
        <end position="112"/>
    </location>
</feature>
<feature type="transmembrane region" description="Helical" evidence="5">
    <location>
        <begin position="204"/>
        <end position="225"/>
    </location>
</feature>
<keyword evidence="2 5" id="KW-0812">Transmembrane</keyword>
<gene>
    <name evidence="7" type="ORF">Afe05nite_76840</name>
</gene>
<keyword evidence="4 5" id="KW-0472">Membrane</keyword>
<feature type="domain" description="Inositolphosphotransferase Aur1/Ipt1" evidence="6">
    <location>
        <begin position="61"/>
        <end position="240"/>
    </location>
</feature>
<reference evidence="7" key="1">
    <citation type="submission" date="2021-01" db="EMBL/GenBank/DDBJ databases">
        <title>Whole genome shotgun sequence of Actinoplanes ferrugineus NBRC 15555.</title>
        <authorList>
            <person name="Komaki H."/>
            <person name="Tamura T."/>
        </authorList>
    </citation>
    <scope>NUCLEOTIDE SEQUENCE</scope>
    <source>
        <strain evidence="7">NBRC 15555</strain>
    </source>
</reference>
<feature type="transmembrane region" description="Helical" evidence="5">
    <location>
        <begin position="231"/>
        <end position="255"/>
    </location>
</feature>
<dbReference type="GO" id="GO:0016020">
    <property type="term" value="C:membrane"/>
    <property type="evidence" value="ECO:0007669"/>
    <property type="project" value="UniProtKB-SubCell"/>
</dbReference>
<protein>
    <submittedName>
        <fullName evidence="7">Inositol phosphorylceramide synthase</fullName>
    </submittedName>
</protein>
<feature type="transmembrane region" description="Helical" evidence="5">
    <location>
        <begin position="27"/>
        <end position="44"/>
    </location>
</feature>
<accession>A0A919MIB8</accession>
<keyword evidence="3 5" id="KW-1133">Transmembrane helix</keyword>
<dbReference type="CDD" id="cd03386">
    <property type="entry name" value="PAP2_Aur1_like"/>
    <property type="match status" value="1"/>
</dbReference>
<sequence length="263" mass="28871">MSLLQERAPQSVEPSKAERRRAQLKRALREILLVALLFIAYKIGRVAASGHVGEALANAQQVWDFERMLHLPSEFALQHSLLSQEWLIKAMNCYYAYVHFPATTACLIYLYVRRRDRYVPTRRLLAWLTAAALVVHLLMPLAPPRMITALGIVDTGRLLGPAVYGSPSSDSLTNQYAAMPSLHVGWALAVAIAMIGASRSRVRWLWLAHPAITLLVVVVTGNHYWLDAIVAASLLGLVAAVLNVRATTAAAVPAIPKPRASEG</sequence>
<evidence type="ECO:0000259" key="6">
    <source>
        <dbReference type="Pfam" id="PF14378"/>
    </source>
</evidence>
<evidence type="ECO:0000256" key="2">
    <source>
        <dbReference type="ARBA" id="ARBA00022692"/>
    </source>
</evidence>
<dbReference type="InterPro" id="IPR052185">
    <property type="entry name" value="IPC_Synthase-Related"/>
</dbReference>
<dbReference type="Pfam" id="PF14378">
    <property type="entry name" value="PAP2_3"/>
    <property type="match status" value="1"/>
</dbReference>
<dbReference type="PANTHER" id="PTHR31310">
    <property type="match status" value="1"/>
</dbReference>
<evidence type="ECO:0000256" key="5">
    <source>
        <dbReference type="SAM" id="Phobius"/>
    </source>
</evidence>